<dbReference type="AlphaFoldDB" id="A0A1G7TWB9"/>
<evidence type="ECO:0000313" key="3">
    <source>
        <dbReference type="EMBL" id="SDG39019.1"/>
    </source>
</evidence>
<proteinExistence type="predicted"/>
<dbReference type="RefSeq" id="WP_245708078.1">
    <property type="nucleotide sequence ID" value="NZ_FNBL01000018.1"/>
</dbReference>
<dbReference type="InterPro" id="IPR038215">
    <property type="entry name" value="TN5-like_N_sf"/>
</dbReference>
<dbReference type="InterPro" id="IPR014735">
    <property type="entry name" value="Transposase_Tn5-like_N"/>
</dbReference>
<protein>
    <submittedName>
        <fullName evidence="3">Transposase DNA-binding</fullName>
    </submittedName>
</protein>
<gene>
    <name evidence="3" type="ORF">SAMN04488117_11881</name>
</gene>
<evidence type="ECO:0000259" key="2">
    <source>
        <dbReference type="Pfam" id="PF14706"/>
    </source>
</evidence>
<evidence type="ECO:0000313" key="4">
    <source>
        <dbReference type="Proteomes" id="UP000182284"/>
    </source>
</evidence>
<reference evidence="3 4" key="1">
    <citation type="submission" date="2016-10" db="EMBL/GenBank/DDBJ databases">
        <authorList>
            <person name="de Groot N.N."/>
        </authorList>
    </citation>
    <scope>NUCLEOTIDE SEQUENCE [LARGE SCALE GENOMIC DNA]</scope>
    <source>
        <strain evidence="3 4">DSM 27375</strain>
    </source>
</reference>
<name>A0A1G7TWB9_9RHOB</name>
<organism evidence="3 4">
    <name type="scientific">Celeribacter baekdonensis</name>
    <dbReference type="NCBI Taxonomy" id="875171"/>
    <lineage>
        <taxon>Bacteria</taxon>
        <taxon>Pseudomonadati</taxon>
        <taxon>Pseudomonadota</taxon>
        <taxon>Alphaproteobacteria</taxon>
        <taxon>Rhodobacterales</taxon>
        <taxon>Roseobacteraceae</taxon>
        <taxon>Celeribacter</taxon>
    </lineage>
</organism>
<accession>A0A1G7TWB9</accession>
<sequence length="227" mass="24320">MGQNWVETETAGCDLGDVRLNRRLGARLVALGERPGKSLPTAFQHWSNRYAYSHNDPVNRHDPRGNSDAAAVIGGGAAGVACVLAEPCGIIALGIGALAGIAIVGSSAIDHMNEQSGAGQVMVAEHRIGDLEPIDAPGRNAPRPELEELSDEDLIGAIFDPEDGQQIKVKGNRILDGNGWIKEALRRGLLGNDDFVPVEELPEDEDMAPWENDADDNEDEADDERNK</sequence>
<feature type="region of interest" description="Disordered" evidence="1">
    <location>
        <begin position="196"/>
        <end position="227"/>
    </location>
</feature>
<dbReference type="GO" id="GO:0003677">
    <property type="term" value="F:DNA binding"/>
    <property type="evidence" value="ECO:0007669"/>
    <property type="project" value="UniProtKB-KW"/>
</dbReference>
<dbReference type="Proteomes" id="UP000182284">
    <property type="component" value="Unassembled WGS sequence"/>
</dbReference>
<dbReference type="EMBL" id="FNBL01000018">
    <property type="protein sequence ID" value="SDG39019.1"/>
    <property type="molecule type" value="Genomic_DNA"/>
</dbReference>
<dbReference type="Gene3D" id="1.10.246.40">
    <property type="entry name" value="Tn5 transposase, domain 1"/>
    <property type="match status" value="1"/>
</dbReference>
<feature type="domain" description="Transposase Tn5-like N-terminal" evidence="2">
    <location>
        <begin position="3"/>
        <end position="48"/>
    </location>
</feature>
<keyword evidence="3" id="KW-0238">DNA-binding</keyword>
<evidence type="ECO:0000256" key="1">
    <source>
        <dbReference type="SAM" id="MobiDB-lite"/>
    </source>
</evidence>
<dbReference type="Pfam" id="PF14706">
    <property type="entry name" value="Tnp_DNA_bind"/>
    <property type="match status" value="1"/>
</dbReference>